<dbReference type="EMBL" id="FQZU01000012">
    <property type="protein sequence ID" value="SHJ80459.1"/>
    <property type="molecule type" value="Genomic_DNA"/>
</dbReference>
<dbReference type="InterPro" id="IPR001753">
    <property type="entry name" value="Enoyl-CoA_hydra/iso"/>
</dbReference>
<comment type="similarity">
    <text evidence="1">Belongs to the enoyl-CoA hydratase/isomerase family.</text>
</comment>
<dbReference type="AlphaFoldDB" id="A0A1M6MAH8"/>
<dbReference type="PANTHER" id="PTHR11941:SF54">
    <property type="entry name" value="ENOYL-COA HYDRATASE, MITOCHONDRIAL"/>
    <property type="match status" value="1"/>
</dbReference>
<dbReference type="RefSeq" id="WP_073475864.1">
    <property type="nucleotide sequence ID" value="NZ_FQZU01000012.1"/>
</dbReference>
<dbReference type="Proteomes" id="UP000183994">
    <property type="component" value="Unassembled WGS sequence"/>
</dbReference>
<dbReference type="GO" id="GO:0006635">
    <property type="term" value="P:fatty acid beta-oxidation"/>
    <property type="evidence" value="ECO:0007669"/>
    <property type="project" value="TreeGrafter"/>
</dbReference>
<keyword evidence="4" id="KW-1185">Reference proteome</keyword>
<evidence type="ECO:0000313" key="4">
    <source>
        <dbReference type="Proteomes" id="UP000183994"/>
    </source>
</evidence>
<dbReference type="Pfam" id="PF00378">
    <property type="entry name" value="ECH_1"/>
    <property type="match status" value="1"/>
</dbReference>
<keyword evidence="2" id="KW-0456">Lyase</keyword>
<dbReference type="Gene3D" id="1.10.12.10">
    <property type="entry name" value="Lyase 2-enoyl-coa Hydratase, Chain A, domain 2"/>
    <property type="match status" value="1"/>
</dbReference>
<dbReference type="GO" id="GO:0016829">
    <property type="term" value="F:lyase activity"/>
    <property type="evidence" value="ECO:0007669"/>
    <property type="project" value="UniProtKB-KW"/>
</dbReference>
<dbReference type="STRING" id="1121393.SAMN02745216_02297"/>
<name>A0A1M6MAH8_9BACT</name>
<organism evidence="3 4">
    <name type="scientific">Desulfatibacillum alkenivorans DSM 16219</name>
    <dbReference type="NCBI Taxonomy" id="1121393"/>
    <lineage>
        <taxon>Bacteria</taxon>
        <taxon>Pseudomonadati</taxon>
        <taxon>Thermodesulfobacteriota</taxon>
        <taxon>Desulfobacteria</taxon>
        <taxon>Desulfobacterales</taxon>
        <taxon>Desulfatibacillaceae</taxon>
        <taxon>Desulfatibacillum</taxon>
    </lineage>
</organism>
<dbReference type="CDD" id="cd06558">
    <property type="entry name" value="crotonase-like"/>
    <property type="match status" value="1"/>
</dbReference>
<dbReference type="SUPFAM" id="SSF52096">
    <property type="entry name" value="ClpP/crotonase"/>
    <property type="match status" value="1"/>
</dbReference>
<sequence length="265" mass="29037">MPQENLLAEIRDHVGVLTFNRPEKGNSLTPEMLIRVHTTLEEWAKGPDVRCVLFTGGQGKSFSTGYDISAIPTSVSKEEESLLKENNPVELAFRTIKNFPYPTLAAWNGYCFGAALNLSVCCDMRVSVDDAKFGMPPAKLGVVYHAEGLQQFVEALGMSVTRELFMTAATYTALEARELGVVSRLYPREIFHEEVAKLAQSIADNAPIALKNNKAVLNMLAGGVELTPGQKALAEQLQAEGFASEDLKEGQAAFLEKRKPVFKGR</sequence>
<dbReference type="PANTHER" id="PTHR11941">
    <property type="entry name" value="ENOYL-COA HYDRATASE-RELATED"/>
    <property type="match status" value="1"/>
</dbReference>
<dbReference type="InterPro" id="IPR029045">
    <property type="entry name" value="ClpP/crotonase-like_dom_sf"/>
</dbReference>
<accession>A0A1M6MAH8</accession>
<dbReference type="Gene3D" id="3.90.226.10">
    <property type="entry name" value="2-enoyl-CoA Hydratase, Chain A, domain 1"/>
    <property type="match status" value="1"/>
</dbReference>
<dbReference type="InterPro" id="IPR014748">
    <property type="entry name" value="Enoyl-CoA_hydra_C"/>
</dbReference>
<protein>
    <submittedName>
        <fullName evidence="3">Enoyl-CoA hydratase/carnithine racemase</fullName>
    </submittedName>
</protein>
<gene>
    <name evidence="3" type="ORF">SAMN02745216_02297</name>
</gene>
<reference evidence="4" key="1">
    <citation type="submission" date="2016-11" db="EMBL/GenBank/DDBJ databases">
        <authorList>
            <person name="Varghese N."/>
            <person name="Submissions S."/>
        </authorList>
    </citation>
    <scope>NUCLEOTIDE SEQUENCE [LARGE SCALE GENOMIC DNA]</scope>
    <source>
        <strain evidence="4">DSM 16219</strain>
    </source>
</reference>
<proteinExistence type="inferred from homology"/>
<evidence type="ECO:0000313" key="3">
    <source>
        <dbReference type="EMBL" id="SHJ80459.1"/>
    </source>
</evidence>
<dbReference type="OrthoDB" id="5365311at2"/>
<evidence type="ECO:0000256" key="1">
    <source>
        <dbReference type="ARBA" id="ARBA00005254"/>
    </source>
</evidence>
<evidence type="ECO:0000256" key="2">
    <source>
        <dbReference type="ARBA" id="ARBA00023239"/>
    </source>
</evidence>